<dbReference type="Pfam" id="PF08712">
    <property type="entry name" value="Nfu_N"/>
    <property type="match status" value="1"/>
</dbReference>
<dbReference type="InterPro" id="IPR036498">
    <property type="entry name" value="Nfu/NifU_N_sf"/>
</dbReference>
<dbReference type="PANTHER" id="PTHR11178">
    <property type="entry name" value="IRON-SULFUR CLUSTER SCAFFOLD PROTEIN NFU-RELATED"/>
    <property type="match status" value="1"/>
</dbReference>
<dbReference type="PANTHER" id="PTHR11178:SF1">
    <property type="entry name" value="NFU1 IRON-SULFUR CLUSTER SCAFFOLD HOMOLOG, MITOCHONDRIAL"/>
    <property type="match status" value="1"/>
</dbReference>
<evidence type="ECO:0000313" key="4">
    <source>
        <dbReference type="Proteomes" id="UP000614216"/>
    </source>
</evidence>
<dbReference type="GO" id="GO:0051536">
    <property type="term" value="F:iron-sulfur cluster binding"/>
    <property type="evidence" value="ECO:0007669"/>
    <property type="project" value="InterPro"/>
</dbReference>
<proteinExistence type="inferred from homology"/>
<dbReference type="Pfam" id="PF01106">
    <property type="entry name" value="NifU"/>
    <property type="match status" value="1"/>
</dbReference>
<feature type="domain" description="Scaffold protein Nfu/NifU N-terminal" evidence="2">
    <location>
        <begin position="13"/>
        <end position="100"/>
    </location>
</feature>
<dbReference type="Proteomes" id="UP000614216">
    <property type="component" value="Unassembled WGS sequence"/>
</dbReference>
<comment type="similarity">
    <text evidence="1">Belongs to the NifU family.</text>
</comment>
<sequence length="194" mass="22093">METRNIDKRVINLYMESNPNPNSLKFVANYMLLPDGVSYDFPNKEAAAEAPLASELFKYDFIDRVFYMSNFITVTKKEEFEWEEIKDQVKQHIQVFLESGKPIIKDTIRDEQYDENDSETVKKIKGILDEYIRPAVEQDGGAISFHSYHEGTVKVLLQGSCSGCPSSTITLKAGIENLLKRMLPEIKSVEAEGV</sequence>
<dbReference type="InterPro" id="IPR034904">
    <property type="entry name" value="FSCA_dom_sf"/>
</dbReference>
<dbReference type="RefSeq" id="WP_202859366.1">
    <property type="nucleotide sequence ID" value="NZ_JAEUGD010000067.1"/>
</dbReference>
<keyword evidence="4" id="KW-1185">Reference proteome</keyword>
<dbReference type="Gene3D" id="3.30.300.130">
    <property type="entry name" value="Fe-S cluster assembly (FSCA)"/>
    <property type="match status" value="1"/>
</dbReference>
<comment type="caution">
    <text evidence="3">The sequence shown here is derived from an EMBL/GenBank/DDBJ whole genome shotgun (WGS) entry which is preliminary data.</text>
</comment>
<dbReference type="InterPro" id="IPR001075">
    <property type="entry name" value="NIF_FeS_clus_asmbl_NifU_C"/>
</dbReference>
<organism evidence="3 4">
    <name type="scientific">Fulvivirga marina</name>
    <dbReference type="NCBI Taxonomy" id="2494733"/>
    <lineage>
        <taxon>Bacteria</taxon>
        <taxon>Pseudomonadati</taxon>
        <taxon>Bacteroidota</taxon>
        <taxon>Cytophagia</taxon>
        <taxon>Cytophagales</taxon>
        <taxon>Fulvivirgaceae</taxon>
        <taxon>Fulvivirga</taxon>
    </lineage>
</organism>
<name>A0A937KGU9_9BACT</name>
<dbReference type="GO" id="GO:0016226">
    <property type="term" value="P:iron-sulfur cluster assembly"/>
    <property type="evidence" value="ECO:0007669"/>
    <property type="project" value="InterPro"/>
</dbReference>
<dbReference type="AlphaFoldDB" id="A0A937KGU9"/>
<reference evidence="3" key="1">
    <citation type="submission" date="2021-01" db="EMBL/GenBank/DDBJ databases">
        <title>Fulvivirga kasyanovii gen. nov., sp nov., a novel member of the phylum Bacteroidetes isolated from seawater in a mussel farm.</title>
        <authorList>
            <person name="Zhao L.-H."/>
            <person name="Wang Z.-J."/>
        </authorList>
    </citation>
    <scope>NUCLEOTIDE SEQUENCE</scope>
    <source>
        <strain evidence="3">29W222</strain>
    </source>
</reference>
<dbReference type="SUPFAM" id="SSF117916">
    <property type="entry name" value="Fe-S cluster assembly (FSCA) domain-like"/>
    <property type="match status" value="1"/>
</dbReference>
<evidence type="ECO:0000313" key="3">
    <source>
        <dbReference type="EMBL" id="MBL6449825.1"/>
    </source>
</evidence>
<protein>
    <submittedName>
        <fullName evidence="3">NifU family protein</fullName>
    </submittedName>
</protein>
<dbReference type="Gene3D" id="3.30.1370.70">
    <property type="entry name" value="Scaffold protein Nfu/NifU, N-terminal domain"/>
    <property type="match status" value="1"/>
</dbReference>
<evidence type="ECO:0000256" key="1">
    <source>
        <dbReference type="ARBA" id="ARBA00006420"/>
    </source>
</evidence>
<dbReference type="GO" id="GO:0005506">
    <property type="term" value="F:iron ion binding"/>
    <property type="evidence" value="ECO:0007669"/>
    <property type="project" value="InterPro"/>
</dbReference>
<dbReference type="SUPFAM" id="SSF110836">
    <property type="entry name" value="Hypothetical protein SAV1430"/>
    <property type="match status" value="1"/>
</dbReference>
<evidence type="ECO:0000259" key="2">
    <source>
        <dbReference type="SMART" id="SM00932"/>
    </source>
</evidence>
<dbReference type="PIRSF" id="PIRSF036773">
    <property type="entry name" value="HIRIP5"/>
    <property type="match status" value="1"/>
</dbReference>
<gene>
    <name evidence="3" type="ORF">JMN32_26170</name>
</gene>
<dbReference type="EMBL" id="JAEUGD010000067">
    <property type="protein sequence ID" value="MBL6449825.1"/>
    <property type="molecule type" value="Genomic_DNA"/>
</dbReference>
<accession>A0A937KGU9</accession>
<dbReference type="SMART" id="SM00932">
    <property type="entry name" value="Nfu_N"/>
    <property type="match status" value="1"/>
</dbReference>
<dbReference type="InterPro" id="IPR035433">
    <property type="entry name" value="NFU1-like"/>
</dbReference>
<dbReference type="InterPro" id="IPR014824">
    <property type="entry name" value="Nfu/NifU_N"/>
</dbReference>